<dbReference type="FunFam" id="1.20.1250.20:FF:000308">
    <property type="entry name" value="MFS efflux transporter"/>
    <property type="match status" value="1"/>
</dbReference>
<feature type="transmembrane region" description="Helical" evidence="7">
    <location>
        <begin position="467"/>
        <end position="487"/>
    </location>
</feature>
<feature type="transmembrane region" description="Helical" evidence="7">
    <location>
        <begin position="249"/>
        <end position="270"/>
    </location>
</feature>
<feature type="transmembrane region" description="Helical" evidence="7">
    <location>
        <begin position="405"/>
        <end position="426"/>
    </location>
</feature>
<evidence type="ECO:0000256" key="4">
    <source>
        <dbReference type="ARBA" id="ARBA00023136"/>
    </source>
</evidence>
<dbReference type="Proteomes" id="UP000244855">
    <property type="component" value="Unassembled WGS sequence"/>
</dbReference>
<keyword evidence="5" id="KW-0175">Coiled coil</keyword>
<evidence type="ECO:0000256" key="2">
    <source>
        <dbReference type="ARBA" id="ARBA00022692"/>
    </source>
</evidence>
<feature type="transmembrane region" description="Helical" evidence="7">
    <location>
        <begin position="217"/>
        <end position="237"/>
    </location>
</feature>
<evidence type="ECO:0000256" key="6">
    <source>
        <dbReference type="SAM" id="MobiDB-lite"/>
    </source>
</evidence>
<evidence type="ECO:0000313" key="9">
    <source>
        <dbReference type="EMBL" id="PVI03591.1"/>
    </source>
</evidence>
<comment type="subcellular location">
    <subcellularLocation>
        <location evidence="1">Membrane</location>
        <topology evidence="1">Multi-pass membrane protein</topology>
    </subcellularLocation>
</comment>
<evidence type="ECO:0000313" key="10">
    <source>
        <dbReference type="Proteomes" id="UP000244855"/>
    </source>
</evidence>
<proteinExistence type="predicted"/>
<feature type="compositionally biased region" description="Polar residues" evidence="6">
    <location>
        <begin position="48"/>
        <end position="63"/>
    </location>
</feature>
<organism evidence="9 10">
    <name type="scientific">Periconia macrospinosa</name>
    <dbReference type="NCBI Taxonomy" id="97972"/>
    <lineage>
        <taxon>Eukaryota</taxon>
        <taxon>Fungi</taxon>
        <taxon>Dikarya</taxon>
        <taxon>Ascomycota</taxon>
        <taxon>Pezizomycotina</taxon>
        <taxon>Dothideomycetes</taxon>
        <taxon>Pleosporomycetidae</taxon>
        <taxon>Pleosporales</taxon>
        <taxon>Massarineae</taxon>
        <taxon>Periconiaceae</taxon>
        <taxon>Periconia</taxon>
    </lineage>
</organism>
<evidence type="ECO:0000256" key="5">
    <source>
        <dbReference type="SAM" id="Coils"/>
    </source>
</evidence>
<feature type="transmembrane region" description="Helical" evidence="7">
    <location>
        <begin position="128"/>
        <end position="151"/>
    </location>
</feature>
<dbReference type="InterPro" id="IPR051788">
    <property type="entry name" value="MFS_Transporter"/>
</dbReference>
<evidence type="ECO:0000256" key="1">
    <source>
        <dbReference type="ARBA" id="ARBA00004141"/>
    </source>
</evidence>
<dbReference type="GO" id="GO:0022857">
    <property type="term" value="F:transmembrane transporter activity"/>
    <property type="evidence" value="ECO:0007669"/>
    <property type="project" value="InterPro"/>
</dbReference>
<dbReference type="InterPro" id="IPR036259">
    <property type="entry name" value="MFS_trans_sf"/>
</dbReference>
<feature type="transmembrane region" description="Helical" evidence="7">
    <location>
        <begin position="348"/>
        <end position="368"/>
    </location>
</feature>
<dbReference type="InterPro" id="IPR020846">
    <property type="entry name" value="MFS_dom"/>
</dbReference>
<keyword evidence="2 7" id="KW-0812">Transmembrane</keyword>
<feature type="transmembrane region" description="Helical" evidence="7">
    <location>
        <begin position="438"/>
        <end position="461"/>
    </location>
</feature>
<dbReference type="PANTHER" id="PTHR23514:SF6">
    <property type="entry name" value="MAJOR FACILITATOR SUPERFAMILY (MFS) PROFILE DOMAIN-CONTAINING PROTEIN"/>
    <property type="match status" value="1"/>
</dbReference>
<feature type="transmembrane region" description="Helical" evidence="7">
    <location>
        <begin position="380"/>
        <end position="399"/>
    </location>
</feature>
<name>A0A2V1DZJ8_9PLEO</name>
<keyword evidence="3 7" id="KW-1133">Transmembrane helix</keyword>
<dbReference type="PANTHER" id="PTHR23514">
    <property type="entry name" value="BYPASS OF STOP CODON PROTEIN 6"/>
    <property type="match status" value="1"/>
</dbReference>
<evidence type="ECO:0000256" key="7">
    <source>
        <dbReference type="SAM" id="Phobius"/>
    </source>
</evidence>
<feature type="transmembrane region" description="Helical" evidence="7">
    <location>
        <begin position="313"/>
        <end position="342"/>
    </location>
</feature>
<keyword evidence="10" id="KW-1185">Reference proteome</keyword>
<evidence type="ECO:0000259" key="8">
    <source>
        <dbReference type="PROSITE" id="PS50850"/>
    </source>
</evidence>
<feature type="coiled-coil region" evidence="5">
    <location>
        <begin position="284"/>
        <end position="311"/>
    </location>
</feature>
<feature type="region of interest" description="Disordered" evidence="6">
    <location>
        <begin position="1"/>
        <end position="78"/>
    </location>
</feature>
<reference evidence="9 10" key="1">
    <citation type="journal article" date="2018" name="Sci. Rep.">
        <title>Comparative genomics provides insights into the lifestyle and reveals functional heterogeneity of dark septate endophytic fungi.</title>
        <authorList>
            <person name="Knapp D.G."/>
            <person name="Nemeth J.B."/>
            <person name="Barry K."/>
            <person name="Hainaut M."/>
            <person name="Henrissat B."/>
            <person name="Johnson J."/>
            <person name="Kuo A."/>
            <person name="Lim J.H.P."/>
            <person name="Lipzen A."/>
            <person name="Nolan M."/>
            <person name="Ohm R.A."/>
            <person name="Tamas L."/>
            <person name="Grigoriev I.V."/>
            <person name="Spatafora J.W."/>
            <person name="Nagy L.G."/>
            <person name="Kovacs G.M."/>
        </authorList>
    </citation>
    <scope>NUCLEOTIDE SEQUENCE [LARGE SCALE GENOMIC DNA]</scope>
    <source>
        <strain evidence="9 10">DSE2036</strain>
    </source>
</reference>
<keyword evidence="4 7" id="KW-0472">Membrane</keyword>
<dbReference type="GO" id="GO:0016020">
    <property type="term" value="C:membrane"/>
    <property type="evidence" value="ECO:0007669"/>
    <property type="project" value="UniProtKB-SubCell"/>
</dbReference>
<feature type="transmembrane region" description="Helical" evidence="7">
    <location>
        <begin position="163"/>
        <end position="181"/>
    </location>
</feature>
<dbReference type="PROSITE" id="PS50850">
    <property type="entry name" value="MFS"/>
    <property type="match status" value="1"/>
</dbReference>
<feature type="domain" description="Major facilitator superfamily (MFS) profile" evidence="8">
    <location>
        <begin position="97"/>
        <end position="491"/>
    </location>
</feature>
<feature type="transmembrane region" description="Helical" evidence="7">
    <location>
        <begin position="187"/>
        <end position="205"/>
    </location>
</feature>
<protein>
    <submittedName>
        <fullName evidence="9">MFS general substrate transporter</fullName>
    </submittedName>
</protein>
<sequence length="495" mass="53044">MTSAGLHGLFEIQSSSPIASPPVTHQKKSAPVRQTPASIELNDFTLDRGQTSTGNPSGTQTPKTPKETEQNQSPDVAQHEPAQIMHTWNDHPITKWRILCCCLLCFANGIHDASVGALIPYLETYYHIGYAVVSMLFVGNAAGFILSAFFVNMTLGKIGRAKTLLLSEAVIISGYIMLVTAPPYPVVVIGFFLLGYGFGTVLALNNVFCANLSPSSVILGLTHGSYGIGGILGPIMGTAMVSNGILWSRFYLIILGLRIAGIGLIVSSFWNYEEEPVHPLLTPLEQTASRQAAAEEEAKKKSRNLGQALKNRVTIFGALFIFAYQGAEVAISGWFISFLIAYRGGDPARVGYVTAGFWGGITLGRFVLTHLAPRIGEKTFVVGLTIGSALFQLLAWLVPNVITNAIAVCVLGFLLGPVYPCAQSIFARLMPRHLQTTAVGFMGGAGSSGGAVAPFTTGFLAQASGTWVLHPVCIGMYVVMMACWIGLPRVRKRTE</sequence>
<dbReference type="InterPro" id="IPR011701">
    <property type="entry name" value="MFS"/>
</dbReference>
<gene>
    <name evidence="9" type="ORF">DM02DRAFT_625654</name>
</gene>
<dbReference type="FunFam" id="1.20.1250.20:FF:000286">
    <property type="entry name" value="MFS efflux transporter"/>
    <property type="match status" value="1"/>
</dbReference>
<dbReference type="Pfam" id="PF07690">
    <property type="entry name" value="MFS_1"/>
    <property type="match status" value="1"/>
</dbReference>
<dbReference type="AlphaFoldDB" id="A0A2V1DZJ8"/>
<dbReference type="SUPFAM" id="SSF103473">
    <property type="entry name" value="MFS general substrate transporter"/>
    <property type="match status" value="1"/>
</dbReference>
<accession>A0A2V1DZJ8</accession>
<dbReference type="OrthoDB" id="413079at2759"/>
<dbReference type="Gene3D" id="1.20.1250.20">
    <property type="entry name" value="MFS general substrate transporter like domains"/>
    <property type="match status" value="1"/>
</dbReference>
<evidence type="ECO:0000256" key="3">
    <source>
        <dbReference type="ARBA" id="ARBA00022989"/>
    </source>
</evidence>
<dbReference type="EMBL" id="KZ805329">
    <property type="protein sequence ID" value="PVI03591.1"/>
    <property type="molecule type" value="Genomic_DNA"/>
</dbReference>